<dbReference type="RefSeq" id="WP_124797905.1">
    <property type="nucleotide sequence ID" value="NZ_CP034170.1"/>
</dbReference>
<gene>
    <name evidence="2" type="ORF">EH165_02650</name>
</gene>
<feature type="region of interest" description="Disordered" evidence="1">
    <location>
        <begin position="221"/>
        <end position="259"/>
    </location>
</feature>
<reference evidence="2 3" key="2">
    <citation type="submission" date="2018-12" db="EMBL/GenBank/DDBJ databases">
        <title>Nakamurella antarcticus sp. nov., isolated from Antarctica South Shetland Islands soil.</title>
        <authorList>
            <person name="Peng F."/>
        </authorList>
    </citation>
    <scope>NUCLEOTIDE SEQUENCE [LARGE SCALE GENOMIC DNA]</scope>
    <source>
        <strain evidence="2 3">S14-144</strain>
    </source>
</reference>
<dbReference type="AlphaFoldDB" id="A0A3G8ZJ28"/>
<dbReference type="EMBL" id="CP034170">
    <property type="protein sequence ID" value="AZI57220.1"/>
    <property type="molecule type" value="Genomic_DNA"/>
</dbReference>
<dbReference type="OrthoDB" id="5178186at2"/>
<dbReference type="KEGG" id="nak:EH165_02650"/>
<proteinExistence type="predicted"/>
<sequence>MSEGANQTDKTLIHIGGVGIGRELVLTAAREYLAAQGGRFGYPAYDAFEAGGGPGRISDGDFLAPALLNAPVNIKAFYSLESIRLQLEGWLKKVPVDARLVDAGSDGLALLGELFSVLDAKPRLPHARGSVLAKVMHRKRPAFVPLYDRYVDFCYRGSENAPISVDRGRTWQQFAPLLGQAMINDLQRERDFLAEVVALAQGPVITPLRALDILAWQAGRTSSPKPGLWTKSLASGEAAGDSEASDPFVDEVDEDDEAH</sequence>
<evidence type="ECO:0000256" key="1">
    <source>
        <dbReference type="SAM" id="MobiDB-lite"/>
    </source>
</evidence>
<feature type="compositionally biased region" description="Low complexity" evidence="1">
    <location>
        <begin position="232"/>
        <end position="246"/>
    </location>
</feature>
<dbReference type="Pfam" id="PF19827">
    <property type="entry name" value="DUF6308"/>
    <property type="match status" value="1"/>
</dbReference>
<protein>
    <submittedName>
        <fullName evidence="2">Uncharacterized protein</fullName>
    </submittedName>
</protein>
<evidence type="ECO:0000313" key="2">
    <source>
        <dbReference type="EMBL" id="AZI57220.1"/>
    </source>
</evidence>
<organism evidence="2 3">
    <name type="scientific">Nakamurella antarctica</name>
    <dbReference type="NCBI Taxonomy" id="1902245"/>
    <lineage>
        <taxon>Bacteria</taxon>
        <taxon>Bacillati</taxon>
        <taxon>Actinomycetota</taxon>
        <taxon>Actinomycetes</taxon>
        <taxon>Nakamurellales</taxon>
        <taxon>Nakamurellaceae</taxon>
        <taxon>Nakamurella</taxon>
    </lineage>
</organism>
<reference evidence="2 3" key="1">
    <citation type="submission" date="2018-11" db="EMBL/GenBank/DDBJ databases">
        <authorList>
            <person name="Da X."/>
        </authorList>
    </citation>
    <scope>NUCLEOTIDE SEQUENCE [LARGE SCALE GENOMIC DNA]</scope>
    <source>
        <strain evidence="2 3">S14-144</strain>
    </source>
</reference>
<dbReference type="InterPro" id="IPR046275">
    <property type="entry name" value="DUF6308"/>
</dbReference>
<name>A0A3G8ZJ28_9ACTN</name>
<accession>A0A3G8ZJ28</accession>
<evidence type="ECO:0000313" key="3">
    <source>
        <dbReference type="Proteomes" id="UP000268084"/>
    </source>
</evidence>
<feature type="compositionally biased region" description="Acidic residues" evidence="1">
    <location>
        <begin position="248"/>
        <end position="259"/>
    </location>
</feature>
<dbReference type="Proteomes" id="UP000268084">
    <property type="component" value="Chromosome"/>
</dbReference>
<keyword evidence="3" id="KW-1185">Reference proteome</keyword>